<name>A0A6N2TFJ5_9BACE</name>
<dbReference type="SUPFAM" id="SSF81301">
    <property type="entry name" value="Nucleotidyltransferase"/>
    <property type="match status" value="1"/>
</dbReference>
<evidence type="ECO:0000259" key="1">
    <source>
        <dbReference type="Pfam" id="PF18765"/>
    </source>
</evidence>
<dbReference type="CDD" id="cd05403">
    <property type="entry name" value="NT_KNTase_like"/>
    <property type="match status" value="1"/>
</dbReference>
<proteinExistence type="predicted"/>
<dbReference type="EMBL" id="CACRSU010000014">
    <property type="protein sequence ID" value="VYT02416.1"/>
    <property type="molecule type" value="Genomic_DNA"/>
</dbReference>
<dbReference type="AlphaFoldDB" id="A0A6N2TFJ5"/>
<dbReference type="InterPro" id="IPR043519">
    <property type="entry name" value="NT_sf"/>
</dbReference>
<dbReference type="RefSeq" id="WP_138291275.1">
    <property type="nucleotide sequence ID" value="NZ_BAABZC010000001.1"/>
</dbReference>
<feature type="domain" description="Polymerase beta nucleotidyltransferase" evidence="1">
    <location>
        <begin position="24"/>
        <end position="57"/>
    </location>
</feature>
<reference evidence="2" key="1">
    <citation type="submission" date="2019-11" db="EMBL/GenBank/DDBJ databases">
        <authorList>
            <person name="Feng L."/>
        </authorList>
    </citation>
    <scope>NUCLEOTIDE SEQUENCE</scope>
    <source>
        <strain evidence="2">BintestinalisLFYP9</strain>
    </source>
</reference>
<dbReference type="PANTHER" id="PTHR33933">
    <property type="entry name" value="NUCLEOTIDYLTRANSFERASE"/>
    <property type="match status" value="1"/>
</dbReference>
<dbReference type="Pfam" id="PF18765">
    <property type="entry name" value="Polbeta"/>
    <property type="match status" value="1"/>
</dbReference>
<dbReference type="Gene3D" id="3.30.460.10">
    <property type="entry name" value="Beta Polymerase, domain 2"/>
    <property type="match status" value="1"/>
</dbReference>
<dbReference type="InterPro" id="IPR052548">
    <property type="entry name" value="Type_VII_TA_antitoxin"/>
</dbReference>
<sequence length="106" mass="12250">MNPVKSDILHSIKNTLQSVLPSGGHAFLYGSQARGDARVDSNWDILILLDKPKIETKDYDNVSYPLVELRWSLNKCISPVLYTMQDWLKYHFTPFFHNVKEEGIQL</sequence>
<dbReference type="PANTHER" id="PTHR33933:SF1">
    <property type="entry name" value="PROTEIN ADENYLYLTRANSFERASE MNTA-RELATED"/>
    <property type="match status" value="1"/>
</dbReference>
<gene>
    <name evidence="2" type="ORF">BILFYP9_01484</name>
</gene>
<accession>A0A6N2TFJ5</accession>
<dbReference type="InterPro" id="IPR041633">
    <property type="entry name" value="Polbeta"/>
</dbReference>
<organism evidence="2">
    <name type="scientific">Bacteroides intestinalis</name>
    <dbReference type="NCBI Taxonomy" id="329854"/>
    <lineage>
        <taxon>Bacteria</taxon>
        <taxon>Pseudomonadati</taxon>
        <taxon>Bacteroidota</taxon>
        <taxon>Bacteroidia</taxon>
        <taxon>Bacteroidales</taxon>
        <taxon>Bacteroidaceae</taxon>
        <taxon>Bacteroides</taxon>
    </lineage>
</organism>
<evidence type="ECO:0000313" key="2">
    <source>
        <dbReference type="EMBL" id="VYT02416.1"/>
    </source>
</evidence>
<protein>
    <recommendedName>
        <fullName evidence="1">Polymerase beta nucleotidyltransferase domain-containing protein</fullName>
    </recommendedName>
</protein>